<proteinExistence type="predicted"/>
<accession>A0AC34RDZ4</accession>
<sequence>MDYAPQSLYSKPNYYWPLMDNAFRKVAFEKGVHVRLMMSRWNHTWTEFYSHLYSLQDFNSSLTRGSIEVRLFQVPDYNISVPYSRVNHNKYMVTDNTAFITTSNWSADYYTDTAGISFVIQGENSAEQSQIVNDVSGVFLRDWNSQYSKSIYDFDIHGNPKN</sequence>
<organism evidence="1 2">
    <name type="scientific">Panagrolaimus sp. JU765</name>
    <dbReference type="NCBI Taxonomy" id="591449"/>
    <lineage>
        <taxon>Eukaryota</taxon>
        <taxon>Metazoa</taxon>
        <taxon>Ecdysozoa</taxon>
        <taxon>Nematoda</taxon>
        <taxon>Chromadorea</taxon>
        <taxon>Rhabditida</taxon>
        <taxon>Tylenchina</taxon>
        <taxon>Panagrolaimomorpha</taxon>
        <taxon>Panagrolaimoidea</taxon>
        <taxon>Panagrolaimidae</taxon>
        <taxon>Panagrolaimus</taxon>
    </lineage>
</organism>
<protein>
    <submittedName>
        <fullName evidence="2">PLD phosphodiesterase domain-containing protein</fullName>
    </submittedName>
</protein>
<dbReference type="Proteomes" id="UP000887576">
    <property type="component" value="Unplaced"/>
</dbReference>
<evidence type="ECO:0000313" key="1">
    <source>
        <dbReference type="Proteomes" id="UP000887576"/>
    </source>
</evidence>
<dbReference type="WBParaSite" id="JU765_v2.g6108.t1">
    <property type="protein sequence ID" value="JU765_v2.g6108.t1"/>
    <property type="gene ID" value="JU765_v2.g6108"/>
</dbReference>
<name>A0AC34RDZ4_9BILA</name>
<evidence type="ECO:0000313" key="2">
    <source>
        <dbReference type="WBParaSite" id="JU765_v2.g6108.t1"/>
    </source>
</evidence>
<reference evidence="2" key="1">
    <citation type="submission" date="2022-11" db="UniProtKB">
        <authorList>
            <consortium name="WormBaseParasite"/>
        </authorList>
    </citation>
    <scope>IDENTIFICATION</scope>
</reference>